<reference evidence="15" key="2">
    <citation type="journal article" date="2018" name="Biosci. Biotechnol. Biochem.">
        <title>Polysaccharide hydrolase of the hadal zone amphipods Hirondellea gigas.</title>
        <authorList>
            <person name="Kobayashi H."/>
            <person name="Nagahama T."/>
            <person name="Arai W."/>
            <person name="Sasagawa Y."/>
            <person name="Umeda M."/>
            <person name="Hayashi T."/>
            <person name="Nikaido I."/>
            <person name="Watanabe H."/>
            <person name="Oguri K."/>
            <person name="Kitazato H."/>
            <person name="Fujioka K."/>
            <person name="Kido Y."/>
            <person name="Takami H."/>
        </authorList>
    </citation>
    <scope>NUCLEOTIDE SEQUENCE</scope>
    <source>
        <tissue evidence="15">Whole body</tissue>
    </source>
</reference>
<feature type="region of interest" description="Disordered" evidence="12">
    <location>
        <begin position="32"/>
        <end position="69"/>
    </location>
</feature>
<dbReference type="PANTHER" id="PTHR12924:SF0">
    <property type="entry name" value="TRANSLOCON-ASSOCIATED PROTEIN SUBUNIT ALPHA"/>
    <property type="match status" value="1"/>
</dbReference>
<dbReference type="InterPro" id="IPR005595">
    <property type="entry name" value="TRAP_alpha"/>
</dbReference>
<comment type="subunit">
    <text evidence="10">Heterotetramer of TRAP-alpha, TRAP-beta, TRAP-delta and TRAP-gamma. Interacts with palmitoylated calnexin (CALX), the interaction is required for efficient folding of glycosylated proteins.</text>
</comment>
<name>A0A2P2HXY3_9CRUS</name>
<feature type="transmembrane region" description="Helical" evidence="13">
    <location>
        <begin position="203"/>
        <end position="229"/>
    </location>
</feature>
<evidence type="ECO:0000256" key="1">
    <source>
        <dbReference type="ARBA" id="ARBA00004115"/>
    </source>
</evidence>
<evidence type="ECO:0000256" key="6">
    <source>
        <dbReference type="ARBA" id="ARBA00022824"/>
    </source>
</evidence>
<evidence type="ECO:0000313" key="15">
    <source>
        <dbReference type="EMBL" id="LAB66631.1"/>
    </source>
</evidence>
<evidence type="ECO:0000256" key="9">
    <source>
        <dbReference type="ARBA" id="ARBA00025620"/>
    </source>
</evidence>
<evidence type="ECO:0000256" key="4">
    <source>
        <dbReference type="ARBA" id="ARBA00022692"/>
    </source>
</evidence>
<feature type="region of interest" description="Disordered" evidence="12">
    <location>
        <begin position="279"/>
        <end position="317"/>
    </location>
</feature>
<dbReference type="EMBL" id="IACF01000893">
    <property type="protein sequence ID" value="LAB66631.1"/>
    <property type="molecule type" value="mRNA"/>
</dbReference>
<organism evidence="15">
    <name type="scientific">Hirondellea gigas</name>
    <dbReference type="NCBI Taxonomy" id="1518452"/>
    <lineage>
        <taxon>Eukaryota</taxon>
        <taxon>Metazoa</taxon>
        <taxon>Ecdysozoa</taxon>
        <taxon>Arthropoda</taxon>
        <taxon>Crustacea</taxon>
        <taxon>Multicrustacea</taxon>
        <taxon>Malacostraca</taxon>
        <taxon>Eumalacostraca</taxon>
        <taxon>Peracarida</taxon>
        <taxon>Amphipoda</taxon>
        <taxon>Amphilochidea</taxon>
        <taxon>Lysianassida</taxon>
        <taxon>Lysianassidira</taxon>
        <taxon>Lysianassoidea</taxon>
        <taxon>Lysianassidae</taxon>
        <taxon>Hirondellea</taxon>
    </lineage>
</organism>
<feature type="chain" id="PRO_5033316965" description="Translocon-associated protein subunit alpha" evidence="14">
    <location>
        <begin position="21"/>
        <end position="317"/>
    </location>
</feature>
<evidence type="ECO:0000256" key="8">
    <source>
        <dbReference type="ARBA" id="ARBA00023136"/>
    </source>
</evidence>
<keyword evidence="4 13" id="KW-0812">Transmembrane</keyword>
<keyword evidence="8 13" id="KW-0472">Membrane</keyword>
<feature type="signal peptide" evidence="14">
    <location>
        <begin position="1"/>
        <end position="20"/>
    </location>
</feature>
<dbReference type="AlphaFoldDB" id="A0A2P2HXY3"/>
<dbReference type="Pfam" id="PF03896">
    <property type="entry name" value="TRAP_alpha"/>
    <property type="match status" value="1"/>
</dbReference>
<evidence type="ECO:0000256" key="11">
    <source>
        <dbReference type="ARBA" id="ARBA00031071"/>
    </source>
</evidence>
<keyword evidence="7 13" id="KW-1133">Transmembrane helix</keyword>
<keyword evidence="6" id="KW-0256">Endoplasmic reticulum</keyword>
<feature type="compositionally biased region" description="Acidic residues" evidence="12">
    <location>
        <begin position="54"/>
        <end position="63"/>
    </location>
</feature>
<evidence type="ECO:0000256" key="10">
    <source>
        <dbReference type="ARBA" id="ARBA00025854"/>
    </source>
</evidence>
<evidence type="ECO:0000256" key="2">
    <source>
        <dbReference type="ARBA" id="ARBA00006776"/>
    </source>
</evidence>
<dbReference type="PANTHER" id="PTHR12924">
    <property type="entry name" value="TRANSLOCON-ASSOCIATED PROTEIN, ALPHA SUBUNIT"/>
    <property type="match status" value="1"/>
</dbReference>
<comment type="subcellular location">
    <subcellularLocation>
        <location evidence="1">Endoplasmic reticulum membrane</location>
        <topology evidence="1">Single-pass type I membrane protein</topology>
    </subcellularLocation>
</comment>
<comment type="similarity">
    <text evidence="2">Belongs to the TRAP-alpha family.</text>
</comment>
<sequence length="317" mass="34729">MKLCVRLLLLAFIALPFVLSFTDPGRVFARAEDPIEDDVIDDEEEGQVTGGEVEAGEEEEGGEEVDKKQGSNDIDVTILFTNPQGPGTELPAGKLVEFLMGVYNSGDREFVIDTGEASFRYPMDFNYYIQNFTVVPYNKVVKPQQEATVMYSFYPAEVFAGRPLGLQINLAYHDADGEDFVEAIFNSTVNIVEIDEGLEVETFFLYVFLLAFSVLLLVVGHTVLTSLGITVGKKGGSKKQHQNSIEIGTNNKHGVDYDWLPDQLKVELKKKEIQAAAAAANGSAKKGQTTAPPNKGSVASNSPRTPATRHSARLRKT</sequence>
<feature type="compositionally biased region" description="Polar residues" evidence="12">
    <location>
        <begin position="287"/>
        <end position="305"/>
    </location>
</feature>
<evidence type="ECO:0000256" key="14">
    <source>
        <dbReference type="SAM" id="SignalP"/>
    </source>
</evidence>
<evidence type="ECO:0000256" key="13">
    <source>
        <dbReference type="SAM" id="Phobius"/>
    </source>
</evidence>
<evidence type="ECO:0000256" key="7">
    <source>
        <dbReference type="ARBA" id="ARBA00022989"/>
    </source>
</evidence>
<accession>A0A2P2HXY3</accession>
<evidence type="ECO:0000256" key="3">
    <source>
        <dbReference type="ARBA" id="ARBA00020280"/>
    </source>
</evidence>
<reference evidence="16" key="1">
    <citation type="submission" date="2017-11" db="EMBL/GenBank/DDBJ databases">
        <title>The sensing device of the deep-sea amphipod.</title>
        <authorList>
            <person name="Kobayashi H."/>
            <person name="Nagahama T."/>
            <person name="Arai W."/>
            <person name="Sasagawa Y."/>
            <person name="Umeda M."/>
            <person name="Hayashi T."/>
            <person name="Nikaido I."/>
            <person name="Watanabe H."/>
            <person name="Oguri K."/>
            <person name="Kitazato H."/>
            <person name="Fujioka K."/>
            <person name="Kido Y."/>
            <person name="Takami H."/>
        </authorList>
    </citation>
    <scope>NUCLEOTIDE SEQUENCE</scope>
    <source>
        <tissue evidence="16">Whole body</tissue>
    </source>
</reference>
<evidence type="ECO:0000256" key="12">
    <source>
        <dbReference type="SAM" id="MobiDB-lite"/>
    </source>
</evidence>
<protein>
    <recommendedName>
        <fullName evidence="3">Translocon-associated protein subunit alpha</fullName>
    </recommendedName>
    <alternativeName>
        <fullName evidence="11">Signal sequence receptor subunit alpha</fullName>
    </alternativeName>
</protein>
<comment type="function">
    <text evidence="9">TRAP proteins are part of a complex whose function is to bind calcium to the ER membrane and thereby regulate the retention of ER resident proteins. May be involved in the recycling of the translocation apparatus after completion of the translocation process or may function as a membrane-bound chaperone facilitating folding of translocated proteins.</text>
</comment>
<feature type="compositionally biased region" description="Acidic residues" evidence="12">
    <location>
        <begin position="34"/>
        <end position="46"/>
    </location>
</feature>
<proteinExistence type="evidence at transcript level"/>
<dbReference type="EMBL" id="IACT01000272">
    <property type="protein sequence ID" value="LAC19698.1"/>
    <property type="molecule type" value="mRNA"/>
</dbReference>
<dbReference type="GO" id="GO:0005789">
    <property type="term" value="C:endoplasmic reticulum membrane"/>
    <property type="evidence" value="ECO:0007669"/>
    <property type="project" value="UniProtKB-SubCell"/>
</dbReference>
<keyword evidence="5 14" id="KW-0732">Signal</keyword>
<evidence type="ECO:0000313" key="16">
    <source>
        <dbReference type="EMBL" id="LAC19698.1"/>
    </source>
</evidence>
<evidence type="ECO:0000256" key="5">
    <source>
        <dbReference type="ARBA" id="ARBA00022729"/>
    </source>
</evidence>